<feature type="chain" id="PRO_5045581307" evidence="1">
    <location>
        <begin position="41"/>
        <end position="156"/>
    </location>
</feature>
<keyword evidence="2" id="KW-0540">Nuclease</keyword>
<keyword evidence="1" id="KW-0732">Signal</keyword>
<protein>
    <submittedName>
        <fullName evidence="2">Endonuclease YncB(Thermonuclease family)</fullName>
    </submittedName>
</protein>
<dbReference type="EMBL" id="RBWX01000010">
    <property type="protein sequence ID" value="RKS86385.1"/>
    <property type="molecule type" value="Genomic_DNA"/>
</dbReference>
<gene>
    <name evidence="2" type="ORF">DFR51_3089</name>
</gene>
<comment type="caution">
    <text evidence="2">The sequence shown here is derived from an EMBL/GenBank/DDBJ whole genome shotgun (WGS) entry which is preliminary data.</text>
</comment>
<keyword evidence="3" id="KW-1185">Reference proteome</keyword>
<keyword evidence="2" id="KW-0378">Hydrolase</keyword>
<dbReference type="Gene3D" id="2.40.50.90">
    <property type="match status" value="1"/>
</dbReference>
<evidence type="ECO:0000256" key="1">
    <source>
        <dbReference type="SAM" id="SignalP"/>
    </source>
</evidence>
<evidence type="ECO:0000313" key="2">
    <source>
        <dbReference type="EMBL" id="RKS86385.1"/>
    </source>
</evidence>
<reference evidence="2 3" key="1">
    <citation type="submission" date="2018-10" db="EMBL/GenBank/DDBJ databases">
        <title>Genomic Encyclopedia of Type Strains, Phase IV (KMG-IV): sequencing the most valuable type-strain genomes for metagenomic binning, comparative biology and taxonomic classification.</title>
        <authorList>
            <person name="Goeker M."/>
        </authorList>
    </citation>
    <scope>NUCLEOTIDE SEQUENCE [LARGE SCALE GENOMIC DNA]</scope>
    <source>
        <strain evidence="2 3">DSM 19791</strain>
    </source>
</reference>
<proteinExistence type="predicted"/>
<dbReference type="Proteomes" id="UP000276029">
    <property type="component" value="Unassembled WGS sequence"/>
</dbReference>
<dbReference type="GO" id="GO:0004519">
    <property type="term" value="F:endonuclease activity"/>
    <property type="evidence" value="ECO:0007669"/>
    <property type="project" value="UniProtKB-KW"/>
</dbReference>
<sequence>MLPLIPTGPEFFINSPRPVHHLLAATFALMMFSWATPALAAPCEGRLPSVAGQKFEGLVRYVGDGDSLCVGQAADPGTWIEVRLADFNAPELHAPEGRRAKALLEQVAFGRRARCEARLGRSGRVISHDRVIAVCRVDGRSIGDLLRERHAPEGGN</sequence>
<feature type="signal peptide" evidence="1">
    <location>
        <begin position="1"/>
        <end position="40"/>
    </location>
</feature>
<keyword evidence="2" id="KW-0255">Endonuclease</keyword>
<dbReference type="SUPFAM" id="SSF50199">
    <property type="entry name" value="Staphylococcal nuclease"/>
    <property type="match status" value="1"/>
</dbReference>
<evidence type="ECO:0000313" key="3">
    <source>
        <dbReference type="Proteomes" id="UP000276029"/>
    </source>
</evidence>
<accession>A0ABX9SVS8</accession>
<name>A0ABX9SVS8_SPHMI</name>
<dbReference type="InterPro" id="IPR035437">
    <property type="entry name" value="SNase_OB-fold_sf"/>
</dbReference>
<organism evidence="2 3">
    <name type="scientific">Sphingosinicella microcystinivorans</name>
    <dbReference type="NCBI Taxonomy" id="335406"/>
    <lineage>
        <taxon>Bacteria</taxon>
        <taxon>Pseudomonadati</taxon>
        <taxon>Pseudomonadota</taxon>
        <taxon>Alphaproteobacteria</taxon>
        <taxon>Sphingomonadales</taxon>
        <taxon>Sphingosinicellaceae</taxon>
        <taxon>Sphingosinicella</taxon>
    </lineage>
</organism>